<evidence type="ECO:0000313" key="2">
    <source>
        <dbReference type="EMBL" id="QSE97031.1"/>
    </source>
</evidence>
<reference evidence="2" key="1">
    <citation type="submission" date="2021-02" db="EMBL/GenBank/DDBJ databases">
        <title>Fulvivirga sp. S481 isolated from sea water.</title>
        <authorList>
            <person name="Bae S.S."/>
            <person name="Baek K."/>
        </authorList>
    </citation>
    <scope>NUCLEOTIDE SEQUENCE</scope>
    <source>
        <strain evidence="2">S481</strain>
    </source>
</reference>
<feature type="signal peptide" evidence="1">
    <location>
        <begin position="1"/>
        <end position="19"/>
    </location>
</feature>
<organism evidence="2 3">
    <name type="scientific">Fulvivirga lutea</name>
    <dbReference type="NCBI Taxonomy" id="2810512"/>
    <lineage>
        <taxon>Bacteria</taxon>
        <taxon>Pseudomonadati</taxon>
        <taxon>Bacteroidota</taxon>
        <taxon>Cytophagia</taxon>
        <taxon>Cytophagales</taxon>
        <taxon>Fulvivirgaceae</taxon>
        <taxon>Fulvivirga</taxon>
    </lineage>
</organism>
<dbReference type="Proteomes" id="UP000662783">
    <property type="component" value="Chromosome"/>
</dbReference>
<proteinExistence type="predicted"/>
<evidence type="ECO:0000256" key="1">
    <source>
        <dbReference type="SAM" id="SignalP"/>
    </source>
</evidence>
<keyword evidence="3" id="KW-1185">Reference proteome</keyword>
<dbReference type="EMBL" id="CP070608">
    <property type="protein sequence ID" value="QSE97031.1"/>
    <property type="molecule type" value="Genomic_DNA"/>
</dbReference>
<protein>
    <submittedName>
        <fullName evidence="2">Uncharacterized protein</fullName>
    </submittedName>
</protein>
<dbReference type="PROSITE" id="PS51257">
    <property type="entry name" value="PROKAR_LIPOPROTEIN"/>
    <property type="match status" value="1"/>
</dbReference>
<name>A0A975A0P7_9BACT</name>
<dbReference type="KEGG" id="fuv:JR347_15750"/>
<feature type="chain" id="PRO_5038136000" evidence="1">
    <location>
        <begin position="20"/>
        <end position="175"/>
    </location>
</feature>
<dbReference type="RefSeq" id="WP_205721544.1">
    <property type="nucleotide sequence ID" value="NZ_CP070608.1"/>
</dbReference>
<keyword evidence="1" id="KW-0732">Signal</keyword>
<evidence type="ECO:0000313" key="3">
    <source>
        <dbReference type="Proteomes" id="UP000662783"/>
    </source>
</evidence>
<sequence>MKFKLLFILLAVFAMSCSEDDVKEALDQNETITVDESILVDLDENSPTEFSAVRDFDASLAGFTLKDVTIQSFIFEITSYTGDAAVGDITIENASLTFVGTNPEVSVNISSFNVADAFAQPQELKDALDATAISAIKAKILADEEITIDMSASVDKVPANFEVTLTFVLNVTAGI</sequence>
<accession>A0A975A0P7</accession>
<dbReference type="AlphaFoldDB" id="A0A975A0P7"/>
<gene>
    <name evidence="2" type="ORF">JR347_15750</name>
</gene>